<dbReference type="RefSeq" id="WP_145061389.1">
    <property type="nucleotide sequence ID" value="NZ_CP036287.1"/>
</dbReference>
<name>A0A518BDN7_9BACT</name>
<reference evidence="1 2" key="1">
    <citation type="submission" date="2019-02" db="EMBL/GenBank/DDBJ databases">
        <title>Deep-cultivation of Planctomycetes and their phenomic and genomic characterization uncovers novel biology.</title>
        <authorList>
            <person name="Wiegand S."/>
            <person name="Jogler M."/>
            <person name="Boedeker C."/>
            <person name="Pinto D."/>
            <person name="Vollmers J."/>
            <person name="Rivas-Marin E."/>
            <person name="Kohn T."/>
            <person name="Peeters S.H."/>
            <person name="Heuer A."/>
            <person name="Rast P."/>
            <person name="Oberbeckmann S."/>
            <person name="Bunk B."/>
            <person name="Jeske O."/>
            <person name="Meyerdierks A."/>
            <person name="Storesund J.E."/>
            <person name="Kallscheuer N."/>
            <person name="Luecker S."/>
            <person name="Lage O.M."/>
            <person name="Pohl T."/>
            <person name="Merkel B.J."/>
            <person name="Hornburger P."/>
            <person name="Mueller R.-W."/>
            <person name="Bruemmer F."/>
            <person name="Labrenz M."/>
            <person name="Spormann A.M."/>
            <person name="Op den Camp H."/>
            <person name="Overmann J."/>
            <person name="Amann R."/>
            <person name="Jetten M.S.M."/>
            <person name="Mascher T."/>
            <person name="Medema M.H."/>
            <person name="Devos D.P."/>
            <person name="Kaster A.-K."/>
            <person name="Ovreas L."/>
            <person name="Rohde M."/>
            <person name="Galperin M.Y."/>
            <person name="Jogler C."/>
        </authorList>
    </citation>
    <scope>NUCLEOTIDE SEQUENCE [LARGE SCALE GENOMIC DNA]</scope>
    <source>
        <strain evidence="1 2">Pla133</strain>
    </source>
</reference>
<protein>
    <submittedName>
        <fullName evidence="1">Uncharacterized protein</fullName>
    </submittedName>
</protein>
<dbReference type="EMBL" id="CP036287">
    <property type="protein sequence ID" value="QDU65095.1"/>
    <property type="molecule type" value="Genomic_DNA"/>
</dbReference>
<sequence length="303" mass="34110">MVSHWTYKPVDAEQDLDQGDIVILSEGLKSLLQEVHPHFLDPKYLAFMVLTQSCDLVRRKGECKSRYITLACIRSLEDVLIGLLDQVCAGIGGGTYREESRGEAKRLLQRIINQNEQALGLFYLHPDADVGIAVPSIAMLQVSIAVRRDHYDTIRSARAGALDSEFRNKLGWLVGNLYSRIGTPDWSDRKDGQKAAEKIIKDHLKRAAVPNLPRWVSGEAVDAAQKAGLDLSKLSEQEIVSEVAKHTPKPLKTRVTREVARVLRELLVESDESEMSEADVDRLLRRLDNDARYSSLLRRKQSE</sequence>
<dbReference type="KEGG" id="pbap:Pla133_01580"/>
<organism evidence="1 2">
    <name type="scientific">Engelhardtia mirabilis</name>
    <dbReference type="NCBI Taxonomy" id="2528011"/>
    <lineage>
        <taxon>Bacteria</taxon>
        <taxon>Pseudomonadati</taxon>
        <taxon>Planctomycetota</taxon>
        <taxon>Planctomycetia</taxon>
        <taxon>Planctomycetia incertae sedis</taxon>
        <taxon>Engelhardtia</taxon>
    </lineage>
</organism>
<dbReference type="AlphaFoldDB" id="A0A518BDN7"/>
<evidence type="ECO:0000313" key="1">
    <source>
        <dbReference type="EMBL" id="QDU65095.1"/>
    </source>
</evidence>
<proteinExistence type="predicted"/>
<gene>
    <name evidence="1" type="ORF">Pla133_01580</name>
</gene>
<evidence type="ECO:0000313" key="2">
    <source>
        <dbReference type="Proteomes" id="UP000316921"/>
    </source>
</evidence>
<dbReference type="Proteomes" id="UP000316921">
    <property type="component" value="Chromosome"/>
</dbReference>
<accession>A0A518BDN7</accession>
<keyword evidence="2" id="KW-1185">Reference proteome</keyword>